<protein>
    <submittedName>
        <fullName evidence="2">Uncharacterized protein</fullName>
    </submittedName>
</protein>
<proteinExistence type="predicted"/>
<reference evidence="2 3" key="1">
    <citation type="submission" date="2014-02" db="EMBL/GenBank/DDBJ databases">
        <authorList>
            <person name="Genoscope - CEA"/>
        </authorList>
    </citation>
    <scope>NUCLEOTIDE SEQUENCE [LARGE SCALE GENOMIC DNA]</scope>
    <source>
        <strain evidence="2 3">CS03</strain>
    </source>
</reference>
<evidence type="ECO:0000256" key="1">
    <source>
        <dbReference type="SAM" id="MobiDB-lite"/>
    </source>
</evidence>
<sequence length="68" mass="7841">MFPYFYFQQTQLSCSLNTSQGSLHSQDYVTTEQEPIWHENKCVNRLNRGHTDGMHGSRETTATSAFPK</sequence>
<feature type="compositionally biased region" description="Basic and acidic residues" evidence="1">
    <location>
        <begin position="49"/>
        <end position="58"/>
    </location>
</feature>
<dbReference type="EMBL" id="FO818637">
    <property type="protein sequence ID" value="CDM88735.1"/>
    <property type="molecule type" value="Genomic_DNA"/>
</dbReference>
<dbReference type="KEGG" id="xbv:XBW1_1378"/>
<gene>
    <name evidence="2" type="ORF">XBW1_1378</name>
</gene>
<accession>A0A0B6X594</accession>
<dbReference type="Proteomes" id="UP000032930">
    <property type="component" value="Chromosome"/>
</dbReference>
<organism evidence="2 3">
    <name type="scientific">Xenorhabdus bovienii</name>
    <name type="common">Xenorhabdus nematophila subsp. bovienii</name>
    <dbReference type="NCBI Taxonomy" id="40576"/>
    <lineage>
        <taxon>Bacteria</taxon>
        <taxon>Pseudomonadati</taxon>
        <taxon>Pseudomonadota</taxon>
        <taxon>Gammaproteobacteria</taxon>
        <taxon>Enterobacterales</taxon>
        <taxon>Morganellaceae</taxon>
        <taxon>Xenorhabdus</taxon>
    </lineage>
</organism>
<evidence type="ECO:0000313" key="3">
    <source>
        <dbReference type="Proteomes" id="UP000032930"/>
    </source>
</evidence>
<evidence type="ECO:0000313" key="2">
    <source>
        <dbReference type="EMBL" id="CDM88735.1"/>
    </source>
</evidence>
<dbReference type="AlphaFoldDB" id="A0A0B6X594"/>
<name>A0A0B6X594_XENBV</name>
<feature type="region of interest" description="Disordered" evidence="1">
    <location>
        <begin position="48"/>
        <end position="68"/>
    </location>
</feature>
<feature type="compositionally biased region" description="Polar residues" evidence="1">
    <location>
        <begin position="59"/>
        <end position="68"/>
    </location>
</feature>